<comment type="caution">
    <text evidence="1">The sequence shown here is derived from an EMBL/GenBank/DDBJ whole genome shotgun (WGS) entry which is preliminary data.</text>
</comment>
<protein>
    <submittedName>
        <fullName evidence="1">Uncharacterized protein</fullName>
    </submittedName>
</protein>
<evidence type="ECO:0000313" key="2">
    <source>
        <dbReference type="Proteomes" id="UP000447873"/>
    </source>
</evidence>
<proteinExistence type="predicted"/>
<dbReference type="Proteomes" id="UP000447873">
    <property type="component" value="Unassembled WGS sequence"/>
</dbReference>
<accession>A0A8H3UX74</accession>
<dbReference type="EMBL" id="WNWS01000163">
    <property type="protein sequence ID" value="KAE9976938.1"/>
    <property type="molecule type" value="Genomic_DNA"/>
</dbReference>
<reference evidence="1 2" key="1">
    <citation type="submission" date="2018-12" db="EMBL/GenBank/DDBJ databases">
        <title>Venturia inaequalis Genome Resource.</title>
        <authorList>
            <person name="Lichtner F.J."/>
        </authorList>
    </citation>
    <scope>NUCLEOTIDE SEQUENCE [LARGE SCALE GENOMIC DNA]</scope>
    <source>
        <strain evidence="1 2">120213</strain>
    </source>
</reference>
<organism evidence="1 2">
    <name type="scientific">Venturia inaequalis</name>
    <name type="common">Apple scab fungus</name>
    <dbReference type="NCBI Taxonomy" id="5025"/>
    <lineage>
        <taxon>Eukaryota</taxon>
        <taxon>Fungi</taxon>
        <taxon>Dikarya</taxon>
        <taxon>Ascomycota</taxon>
        <taxon>Pezizomycotina</taxon>
        <taxon>Dothideomycetes</taxon>
        <taxon>Pleosporomycetidae</taxon>
        <taxon>Venturiales</taxon>
        <taxon>Venturiaceae</taxon>
        <taxon>Venturia</taxon>
    </lineage>
</organism>
<sequence length="59" mass="6505">MANAMECASNEVPVFLISRVVTLASPFPWGVCVIARPRQLWQAESSGQDKEEGGRLEGW</sequence>
<name>A0A8H3UX74_VENIN</name>
<dbReference type="AlphaFoldDB" id="A0A8H3UX74"/>
<evidence type="ECO:0000313" key="1">
    <source>
        <dbReference type="EMBL" id="KAE9976938.1"/>
    </source>
</evidence>
<gene>
    <name evidence="1" type="ORF">EG328_002331</name>
</gene>